<proteinExistence type="predicted"/>
<dbReference type="Proteomes" id="UP000217790">
    <property type="component" value="Unassembled WGS sequence"/>
</dbReference>
<reference evidence="4" key="1">
    <citation type="journal article" date="2017" name="Nat. Ecol. Evol.">
        <title>Genome expansion and lineage-specific genetic innovations in the forest pathogenic fungi Armillaria.</title>
        <authorList>
            <person name="Sipos G."/>
            <person name="Prasanna A.N."/>
            <person name="Walter M.C."/>
            <person name="O'Connor E."/>
            <person name="Balint B."/>
            <person name="Krizsan K."/>
            <person name="Kiss B."/>
            <person name="Hess J."/>
            <person name="Varga T."/>
            <person name="Slot J."/>
            <person name="Riley R."/>
            <person name="Boka B."/>
            <person name="Rigling D."/>
            <person name="Barry K."/>
            <person name="Lee J."/>
            <person name="Mihaltcheva S."/>
            <person name="LaButti K."/>
            <person name="Lipzen A."/>
            <person name="Waldron R."/>
            <person name="Moloney N.M."/>
            <person name="Sperisen C."/>
            <person name="Kredics L."/>
            <person name="Vagvoelgyi C."/>
            <person name="Patrignani A."/>
            <person name="Fitzpatrick D."/>
            <person name="Nagy I."/>
            <person name="Doyle S."/>
            <person name="Anderson J.B."/>
            <person name="Grigoriev I.V."/>
            <person name="Gueldener U."/>
            <person name="Muensterkoetter M."/>
            <person name="Nagy L.G."/>
        </authorList>
    </citation>
    <scope>NUCLEOTIDE SEQUENCE [LARGE SCALE GENOMIC DNA]</scope>
    <source>
        <strain evidence="4">Ar21-2</strain>
    </source>
</reference>
<name>A0A2H3EMN8_ARMGA</name>
<keyword evidence="4" id="KW-1185">Reference proteome</keyword>
<organism evidence="3 4">
    <name type="scientific">Armillaria gallica</name>
    <name type="common">Bulbous honey fungus</name>
    <name type="synonym">Armillaria bulbosa</name>
    <dbReference type="NCBI Taxonomy" id="47427"/>
    <lineage>
        <taxon>Eukaryota</taxon>
        <taxon>Fungi</taxon>
        <taxon>Dikarya</taxon>
        <taxon>Basidiomycota</taxon>
        <taxon>Agaricomycotina</taxon>
        <taxon>Agaricomycetes</taxon>
        <taxon>Agaricomycetidae</taxon>
        <taxon>Agaricales</taxon>
        <taxon>Marasmiineae</taxon>
        <taxon>Physalacriaceae</taxon>
        <taxon>Armillaria</taxon>
    </lineage>
</organism>
<dbReference type="OrthoDB" id="2142213at2759"/>
<keyword evidence="2" id="KW-0732">Signal</keyword>
<dbReference type="SUPFAM" id="SSF55486">
    <property type="entry name" value="Metalloproteases ('zincins'), catalytic domain"/>
    <property type="match status" value="1"/>
</dbReference>
<evidence type="ECO:0000256" key="1">
    <source>
        <dbReference type="SAM" id="MobiDB-lite"/>
    </source>
</evidence>
<dbReference type="InParanoid" id="A0A2H3EMN8"/>
<feature type="compositionally biased region" description="Low complexity" evidence="1">
    <location>
        <begin position="304"/>
        <end position="318"/>
    </location>
</feature>
<evidence type="ECO:0000313" key="4">
    <source>
        <dbReference type="Proteomes" id="UP000217790"/>
    </source>
</evidence>
<evidence type="ECO:0000256" key="2">
    <source>
        <dbReference type="SAM" id="SignalP"/>
    </source>
</evidence>
<feature type="signal peptide" evidence="2">
    <location>
        <begin position="1"/>
        <end position="22"/>
    </location>
</feature>
<protein>
    <recommendedName>
        <fullName evidence="5">Conidiation-specific protein 13</fullName>
    </recommendedName>
</protein>
<evidence type="ECO:0008006" key="5">
    <source>
        <dbReference type="Google" id="ProtNLM"/>
    </source>
</evidence>
<feature type="region of interest" description="Disordered" evidence="1">
    <location>
        <begin position="300"/>
        <end position="323"/>
    </location>
</feature>
<accession>A0A2H3EMN8</accession>
<feature type="chain" id="PRO_5013850411" description="Conidiation-specific protein 13" evidence="2">
    <location>
        <begin position="23"/>
        <end position="353"/>
    </location>
</feature>
<evidence type="ECO:0000313" key="3">
    <source>
        <dbReference type="EMBL" id="PBL04423.1"/>
    </source>
</evidence>
<gene>
    <name evidence="3" type="ORF">ARMGADRAFT_1004982</name>
</gene>
<dbReference type="STRING" id="47427.A0A2H3EMN8"/>
<sequence length="353" mass="37923">MLDNFLFLAYFIFSAPSLPVDATLIYANTSLEDVQNAVVVTGAALNLTAQEEKFDFNLTANMPASTTTSVTTLEALPENCGAYNVPNGSECAEGMTATNVTFDDCGDPWTVCRCSNANMTMDTVVDRLGRVPVGLRRYVATIVVLGDTSTHAYTLTNGDIHLFGDSAIETWLHESMHSFDFASGTSVSNSSQWLESIGNDSCAPDDYSLTNAVEDFAQVGVMKLYSLAHYGELPYGWEPECMKNQLAYMDPLPLFNRTTLFGNTCDILGVFSGARKTQAPLYLNTSAVFPLSVSDSPYTDTDPKTTASSVSSPPAATAGSVNAGRSLHRKSLTEATVMVSIIIAAVISRVIHT</sequence>
<dbReference type="AlphaFoldDB" id="A0A2H3EMN8"/>
<dbReference type="EMBL" id="KZ293644">
    <property type="protein sequence ID" value="PBL04423.1"/>
    <property type="molecule type" value="Genomic_DNA"/>
</dbReference>
<dbReference type="OMA" id="NDSCAPD"/>